<accession>X1CUP4</accession>
<gene>
    <name evidence="1" type="ORF">S01H4_51092</name>
</gene>
<dbReference type="EMBL" id="BART01029067">
    <property type="protein sequence ID" value="GAG96692.1"/>
    <property type="molecule type" value="Genomic_DNA"/>
</dbReference>
<protein>
    <submittedName>
        <fullName evidence="1">Uncharacterized protein</fullName>
    </submittedName>
</protein>
<proteinExistence type="predicted"/>
<dbReference type="AlphaFoldDB" id="X1CUP4"/>
<sequence>MAIEIDKEALEQACKEMIETILFCLPTAYKGTVYQIGGPPEMIARRITLGVIDGDGKTITWGLPDRSEYNPPGKPWIEYRDEPGRPLEAMGWCVERQKSWTMKNPSLNLPYQERSRKCLIRLKALAEIMGQLEE</sequence>
<organism evidence="1">
    <name type="scientific">marine sediment metagenome</name>
    <dbReference type="NCBI Taxonomy" id="412755"/>
    <lineage>
        <taxon>unclassified sequences</taxon>
        <taxon>metagenomes</taxon>
        <taxon>ecological metagenomes</taxon>
    </lineage>
</organism>
<feature type="non-terminal residue" evidence="1">
    <location>
        <position position="134"/>
    </location>
</feature>
<name>X1CUP4_9ZZZZ</name>
<comment type="caution">
    <text evidence="1">The sequence shown here is derived from an EMBL/GenBank/DDBJ whole genome shotgun (WGS) entry which is preliminary data.</text>
</comment>
<evidence type="ECO:0000313" key="1">
    <source>
        <dbReference type="EMBL" id="GAG96692.1"/>
    </source>
</evidence>
<reference evidence="1" key="1">
    <citation type="journal article" date="2014" name="Front. Microbiol.">
        <title>High frequency of phylogenetically diverse reductive dehalogenase-homologous genes in deep subseafloor sedimentary metagenomes.</title>
        <authorList>
            <person name="Kawai M."/>
            <person name="Futagami T."/>
            <person name="Toyoda A."/>
            <person name="Takaki Y."/>
            <person name="Nishi S."/>
            <person name="Hori S."/>
            <person name="Arai W."/>
            <person name="Tsubouchi T."/>
            <person name="Morono Y."/>
            <person name="Uchiyama I."/>
            <person name="Ito T."/>
            <person name="Fujiyama A."/>
            <person name="Inagaki F."/>
            <person name="Takami H."/>
        </authorList>
    </citation>
    <scope>NUCLEOTIDE SEQUENCE</scope>
    <source>
        <strain evidence="1">Expedition CK06-06</strain>
    </source>
</reference>